<keyword evidence="2" id="KW-0456">Lyase</keyword>
<dbReference type="InterPro" id="IPR050963">
    <property type="entry name" value="Sirohydro_Cobaltochel/CbiX"/>
</dbReference>
<dbReference type="InterPro" id="IPR002762">
    <property type="entry name" value="CbiX-like"/>
</dbReference>
<dbReference type="STRING" id="933059.SAMN04488103_105252"/>
<dbReference type="AlphaFoldDB" id="A0A1H8H576"/>
<evidence type="ECO:0000256" key="2">
    <source>
        <dbReference type="ARBA" id="ARBA00023239"/>
    </source>
</evidence>
<organism evidence="3 4">
    <name type="scientific">Gemmobacter aquatilis</name>
    <dbReference type="NCBI Taxonomy" id="933059"/>
    <lineage>
        <taxon>Bacteria</taxon>
        <taxon>Pseudomonadati</taxon>
        <taxon>Pseudomonadota</taxon>
        <taxon>Alphaproteobacteria</taxon>
        <taxon>Rhodobacterales</taxon>
        <taxon>Paracoccaceae</taxon>
        <taxon>Gemmobacter</taxon>
    </lineage>
</organism>
<protein>
    <submittedName>
        <fullName evidence="3">Sirohydrochlorin ferrochelatase</fullName>
    </submittedName>
</protein>
<dbReference type="PANTHER" id="PTHR33542">
    <property type="entry name" value="SIROHYDROCHLORIN FERROCHELATASE, CHLOROPLASTIC"/>
    <property type="match status" value="1"/>
</dbReference>
<dbReference type="EMBL" id="FOCE01000005">
    <property type="protein sequence ID" value="SEN51160.1"/>
    <property type="molecule type" value="Genomic_DNA"/>
</dbReference>
<sequence length="240" mass="25431">MTSAILIAHGSPADPEPQERAMQALAARVRLWLPGWQIRGTTLALPGALEAATKALPDALIYPFFMAEGFFTRRQLPKRLAAAGMKSPHQLPAFGHDPELPALLARTARAAAQTHGLPEAQTTLLLAAHGSQVSRASATITEQMAEALRQATRFHVVTGYVEEDPLLHHAAQILGPALCLPFFATRAGHVAQDVPQALAEANFPGPLLPAIGEHPQVAPLIAAALTRATTHVFSGPSFSV</sequence>
<dbReference type="OrthoDB" id="7346027at2"/>
<dbReference type="Gene3D" id="3.40.50.1400">
    <property type="match status" value="2"/>
</dbReference>
<dbReference type="Proteomes" id="UP000198761">
    <property type="component" value="Unassembled WGS sequence"/>
</dbReference>
<reference evidence="3 4" key="1">
    <citation type="submission" date="2016-10" db="EMBL/GenBank/DDBJ databases">
        <authorList>
            <person name="de Groot N.N."/>
        </authorList>
    </citation>
    <scope>NUCLEOTIDE SEQUENCE [LARGE SCALE GENOMIC DNA]</scope>
    <source>
        <strain evidence="3 4">DSM 3857</strain>
    </source>
</reference>
<dbReference type="GO" id="GO:0016829">
    <property type="term" value="F:lyase activity"/>
    <property type="evidence" value="ECO:0007669"/>
    <property type="project" value="UniProtKB-KW"/>
</dbReference>
<dbReference type="GO" id="GO:0046872">
    <property type="term" value="F:metal ion binding"/>
    <property type="evidence" value="ECO:0007669"/>
    <property type="project" value="UniProtKB-KW"/>
</dbReference>
<dbReference type="RefSeq" id="WP_091301356.1">
    <property type="nucleotide sequence ID" value="NZ_FOCE01000005.1"/>
</dbReference>
<evidence type="ECO:0000256" key="1">
    <source>
        <dbReference type="ARBA" id="ARBA00022723"/>
    </source>
</evidence>
<dbReference type="PANTHER" id="PTHR33542:SF3">
    <property type="entry name" value="SIROHYDROCHLORIN FERROCHELATASE, CHLOROPLASTIC"/>
    <property type="match status" value="1"/>
</dbReference>
<dbReference type="Pfam" id="PF01903">
    <property type="entry name" value="CbiX"/>
    <property type="match status" value="1"/>
</dbReference>
<evidence type="ECO:0000313" key="4">
    <source>
        <dbReference type="Proteomes" id="UP000198761"/>
    </source>
</evidence>
<evidence type="ECO:0000313" key="3">
    <source>
        <dbReference type="EMBL" id="SEN51160.1"/>
    </source>
</evidence>
<accession>A0A1H8H576</accession>
<dbReference type="SUPFAM" id="SSF53800">
    <property type="entry name" value="Chelatase"/>
    <property type="match status" value="2"/>
</dbReference>
<name>A0A1H8H576_9RHOB</name>
<keyword evidence="4" id="KW-1185">Reference proteome</keyword>
<gene>
    <name evidence="3" type="ORF">SAMN04488103_105252</name>
</gene>
<keyword evidence="1" id="KW-0479">Metal-binding</keyword>
<proteinExistence type="predicted"/>